<name>K9GVD7_9PROT</name>
<gene>
    <name evidence="2" type="ORF">C882_0041</name>
</gene>
<accession>K9GVD7</accession>
<dbReference type="Proteomes" id="UP000009881">
    <property type="component" value="Unassembled WGS sequence"/>
</dbReference>
<dbReference type="PANTHER" id="PTHR34071">
    <property type="entry name" value="5-NITROIMIDAZOLE ANTIBIOTICS RESISTANCE PROTEIN, NIMA-FAMILY-RELATED PROTEIN-RELATED"/>
    <property type="match status" value="1"/>
</dbReference>
<dbReference type="OrthoDB" id="116031at2"/>
<dbReference type="InterPro" id="IPR012349">
    <property type="entry name" value="Split_barrel_FMN-bd"/>
</dbReference>
<dbReference type="STRING" id="1238182.C882_0041"/>
<dbReference type="PANTHER" id="PTHR34071:SF2">
    <property type="entry name" value="FLAVIN-NUCLEOTIDE-BINDING PROTEIN"/>
    <property type="match status" value="1"/>
</dbReference>
<keyword evidence="3" id="KW-1185">Reference proteome</keyword>
<organism evidence="2 3">
    <name type="scientific">Caenispirillum salinarum AK4</name>
    <dbReference type="NCBI Taxonomy" id="1238182"/>
    <lineage>
        <taxon>Bacteria</taxon>
        <taxon>Pseudomonadati</taxon>
        <taxon>Pseudomonadota</taxon>
        <taxon>Alphaproteobacteria</taxon>
        <taxon>Rhodospirillales</taxon>
        <taxon>Novispirillaceae</taxon>
        <taxon>Caenispirillum</taxon>
    </lineage>
</organism>
<protein>
    <submittedName>
        <fullName evidence="2">Pyridoxamine 5'-phosphate oxidase</fullName>
    </submittedName>
</protein>
<comment type="caution">
    <text evidence="2">The sequence shown here is derived from an EMBL/GenBank/DDBJ whole genome shotgun (WGS) entry which is preliminary data.</text>
</comment>
<dbReference type="SUPFAM" id="SSF50475">
    <property type="entry name" value="FMN-binding split barrel"/>
    <property type="match status" value="1"/>
</dbReference>
<evidence type="ECO:0000313" key="2">
    <source>
        <dbReference type="EMBL" id="EKV29960.1"/>
    </source>
</evidence>
<dbReference type="RefSeq" id="WP_009540701.1">
    <property type="nucleotide sequence ID" value="NZ_ANHY01000010.1"/>
</dbReference>
<dbReference type="InterPro" id="IPR024747">
    <property type="entry name" value="Pyridox_Oxase-rel"/>
</dbReference>
<feature type="region of interest" description="Disordered" evidence="1">
    <location>
        <begin position="1"/>
        <end position="33"/>
    </location>
</feature>
<dbReference type="Gene3D" id="2.30.110.10">
    <property type="entry name" value="Electron Transport, Fmn-binding Protein, Chain A"/>
    <property type="match status" value="1"/>
</dbReference>
<dbReference type="AlphaFoldDB" id="K9GVD7"/>
<evidence type="ECO:0000313" key="3">
    <source>
        <dbReference type="Proteomes" id="UP000009881"/>
    </source>
</evidence>
<sequence length="204" mass="22131">MPRKMDPRGAACAGAERPAYARSPATTARRKDRMTYDKEAVHAVLDEGFVCHAAYVDEAGQARVHPTNYWRIGEAIYLHGGHKSGLMKAIARGERLSIAVTLEDGLVLAKSAFAHSMNYRCVMLYGRGRLLSDEEKYAVVPPFIDKVEPGRGALVRPLNAKEAAATAIAEVPLVEVGLKSRSGPPGDPGADRDWPVWTGVVPVR</sequence>
<evidence type="ECO:0000256" key="1">
    <source>
        <dbReference type="SAM" id="MobiDB-lite"/>
    </source>
</evidence>
<dbReference type="EMBL" id="ANHY01000010">
    <property type="protein sequence ID" value="EKV29960.1"/>
    <property type="molecule type" value="Genomic_DNA"/>
</dbReference>
<reference evidence="2 3" key="1">
    <citation type="journal article" date="2013" name="Genome Announc.">
        <title>Draft Genome Sequence of an Alphaproteobacterium, Caenispirillum salinarum AK4(T), Isolated from a Solar Saltern.</title>
        <authorList>
            <person name="Khatri I."/>
            <person name="Singh A."/>
            <person name="Korpole S."/>
            <person name="Pinnaka A.K."/>
            <person name="Subramanian S."/>
        </authorList>
    </citation>
    <scope>NUCLEOTIDE SEQUENCE [LARGE SCALE GENOMIC DNA]</scope>
    <source>
        <strain evidence="2 3">AK4</strain>
    </source>
</reference>
<dbReference type="eggNOG" id="COG3467">
    <property type="taxonomic scope" value="Bacteria"/>
</dbReference>
<proteinExistence type="predicted"/>
<dbReference type="Pfam" id="PF12900">
    <property type="entry name" value="Pyridox_ox_2"/>
    <property type="match status" value="1"/>
</dbReference>